<dbReference type="InterPro" id="IPR050445">
    <property type="entry name" value="Bact_polysacc_biosynth/exp"/>
</dbReference>
<evidence type="ECO:0000256" key="1">
    <source>
        <dbReference type="ARBA" id="ARBA00022741"/>
    </source>
</evidence>
<reference evidence="5" key="1">
    <citation type="journal article" date="2011" name="J. Bacteriol.">
        <title>Genome sequences of eight morphologically diverse alphaproteobacteria.</title>
        <authorList>
            <consortium name="US DOE Joint Genome Institute"/>
            <person name="Brown P.J."/>
            <person name="Kysela D.T."/>
            <person name="Buechlein A."/>
            <person name="Hemmerich C."/>
            <person name="Brun Y.V."/>
        </authorList>
    </citation>
    <scope>NUCLEOTIDE SEQUENCE [LARGE SCALE GENOMIC DNA]</scope>
    <source>
        <strain evidence="5">ATCC 51888 / DSM 1869 / NCIB 11706 / TK 0415</strain>
    </source>
</reference>
<dbReference type="HOGENOM" id="CLU_498539_0_0_5"/>
<keyword evidence="3" id="KW-0472">Membrane</keyword>
<dbReference type="PANTHER" id="PTHR32309:SF13">
    <property type="entry name" value="FERRIC ENTEROBACTIN TRANSPORT PROTEIN FEPE"/>
    <property type="match status" value="1"/>
</dbReference>
<dbReference type="KEGG" id="hdn:Hden_0284"/>
<keyword evidence="1" id="KW-0547">Nucleotide-binding</keyword>
<proteinExistence type="predicted"/>
<dbReference type="AlphaFoldDB" id="D8JQV7"/>
<dbReference type="eggNOG" id="COG0489">
    <property type="taxonomic scope" value="Bacteria"/>
</dbReference>
<keyword evidence="5" id="KW-1185">Reference proteome</keyword>
<dbReference type="SUPFAM" id="SSF52540">
    <property type="entry name" value="P-loop containing nucleoside triphosphate hydrolases"/>
    <property type="match status" value="1"/>
</dbReference>
<dbReference type="PANTHER" id="PTHR32309">
    <property type="entry name" value="TYROSINE-PROTEIN KINASE"/>
    <property type="match status" value="1"/>
</dbReference>
<name>D8JQV7_HYPDA</name>
<sequence>MSQRLSNGAIAPDRRCKLMDQQHRQIERHNGDESIAALMRVAVYKRAKAVAAFPIVVALCAAAIAMSLPARYDATAVIQIDPRQKSKPATPDTTGHELKQETIDAEVSAVTSAPVLRTAIDALNLDHDPEFTSRGPMSWLSRTLGTSPTQNIEAALASRLSISRMRNTLLVGIRMSSSDPAKSARIANAVAASYLKEWSATKSSAETAATMLGQRLKDDLDGDGIVSQSERVFASFLAQYAQNSEVPGPSIVTAAVPPREATAARPARTAAIAFAFATLAAAGLALLLEIRTSTRASRVRSAFACPRMTALPMIEARDATSSRACRFVLAEPEGAYAEAVRETCRELEKRRSGSPSRLTLVVSALPGEGAECLASNIAHQYAVAGHTPLLIDADFRAAALTQQLAGNSASGFLDRIAGRKPVANAILRDCATGLHFLPACGPSLIPIPVRDILGSKAFADAIAALRKDFVTIVMAAPPLLKADDARILADLADDIVFVTAWQKTPKRVARRALSKIAACQPKIVGAALTDIAAREDTAIMSLFEVLAEMKAVAPHRIFKAHAA</sequence>
<dbReference type="GO" id="GO:0005886">
    <property type="term" value="C:plasma membrane"/>
    <property type="evidence" value="ECO:0007669"/>
    <property type="project" value="TreeGrafter"/>
</dbReference>
<dbReference type="EMBL" id="CP002083">
    <property type="protein sequence ID" value="ADJ22109.1"/>
    <property type="molecule type" value="Genomic_DNA"/>
</dbReference>
<dbReference type="CDD" id="cd05387">
    <property type="entry name" value="BY-kinase"/>
    <property type="match status" value="1"/>
</dbReference>
<dbReference type="Gene3D" id="3.40.50.300">
    <property type="entry name" value="P-loop containing nucleotide triphosphate hydrolases"/>
    <property type="match status" value="1"/>
</dbReference>
<organism evidence="4 5">
    <name type="scientific">Hyphomicrobium denitrificans (strain ATCC 51888 / DSM 1869 / NCIMB 11706 / TK 0415)</name>
    <dbReference type="NCBI Taxonomy" id="582899"/>
    <lineage>
        <taxon>Bacteria</taxon>
        <taxon>Pseudomonadati</taxon>
        <taxon>Pseudomonadota</taxon>
        <taxon>Alphaproteobacteria</taxon>
        <taxon>Hyphomicrobiales</taxon>
        <taxon>Hyphomicrobiaceae</taxon>
        <taxon>Hyphomicrobium</taxon>
    </lineage>
</organism>
<evidence type="ECO:0000256" key="3">
    <source>
        <dbReference type="SAM" id="Phobius"/>
    </source>
</evidence>
<feature type="transmembrane region" description="Helical" evidence="3">
    <location>
        <begin position="49"/>
        <end position="68"/>
    </location>
</feature>
<accession>D8JQV7</accession>
<keyword evidence="2" id="KW-0067">ATP-binding</keyword>
<evidence type="ECO:0000313" key="5">
    <source>
        <dbReference type="Proteomes" id="UP000002033"/>
    </source>
</evidence>
<evidence type="ECO:0000256" key="2">
    <source>
        <dbReference type="ARBA" id="ARBA00022840"/>
    </source>
</evidence>
<evidence type="ECO:0000313" key="4">
    <source>
        <dbReference type="EMBL" id="ADJ22109.1"/>
    </source>
</evidence>
<dbReference type="InterPro" id="IPR027417">
    <property type="entry name" value="P-loop_NTPase"/>
</dbReference>
<dbReference type="Proteomes" id="UP000002033">
    <property type="component" value="Chromosome"/>
</dbReference>
<keyword evidence="3" id="KW-0812">Transmembrane</keyword>
<dbReference type="InterPro" id="IPR005702">
    <property type="entry name" value="Wzc-like_C"/>
</dbReference>
<gene>
    <name evidence="4" type="ordered locus">Hden_0284</name>
</gene>
<dbReference type="STRING" id="582899.Hden_0284"/>
<dbReference type="eggNOG" id="COG3206">
    <property type="taxonomic scope" value="Bacteria"/>
</dbReference>
<keyword evidence="3" id="KW-1133">Transmembrane helix</keyword>
<dbReference type="GO" id="GO:0004713">
    <property type="term" value="F:protein tyrosine kinase activity"/>
    <property type="evidence" value="ECO:0007669"/>
    <property type="project" value="TreeGrafter"/>
</dbReference>
<protein>
    <submittedName>
        <fullName evidence="4">Lipopolysaccharide biosynthesis protein</fullName>
    </submittedName>
</protein>
<dbReference type="RefSeq" id="WP_013214328.1">
    <property type="nucleotide sequence ID" value="NC_014313.1"/>
</dbReference>